<dbReference type="STRING" id="1051890.A0A3N4M0X6"/>
<dbReference type="EMBL" id="ML121529">
    <property type="protein sequence ID" value="RPB28720.1"/>
    <property type="molecule type" value="Genomic_DNA"/>
</dbReference>
<comment type="subcellular location">
    <subcellularLocation>
        <location evidence="1">Membrane</location>
        <topology evidence="1">Multi-pass membrane protein</topology>
    </subcellularLocation>
</comment>
<proteinExistence type="predicted"/>
<evidence type="ECO:0000256" key="7">
    <source>
        <dbReference type="ARBA" id="ARBA00023136"/>
    </source>
</evidence>
<sequence>VSGYAHRGEITAIMGPSGSGKTTLANVLTGRLGEGKYDLHGQVTFEGEKRDPNTWKSTTAYVEQEDKMYDCLTVEETIIFSAMLRLPNTYTKAQKIARAKNIMYTLGLSNVRDTKVGSSSSRGVSGGERKRCAVGVELVTSPKLMFLDEPTSGLDSHSAYNVVATVREVSRQGVAVLCTIHQPAFELFSMFDKVLLVAQGRVAFHGTIPDAIEHFTRLGHPVPQGANAADHFISLLTEQASASDEEGRNKVKTILDAWEAVRAPLPGALIASSGSKPEMAAPASLGTGGDAVPGFALGFFEELLWLTRRINNKFMHPSYHLHSWVYQPGNFVSRGCVLTTLAFYRLNDGQAGVIGKAGLLFFLPVNISFSVLFPIISYLPLLNGILIRERSTGAYRVSSFYISRYLIEIPMAILARLIEFVLVYWVCAFRPDAGPFFIFMGFNCLTVILSVAMGLFLGSTSKNLAVVQAITPALNVVFMLFGGFLLPRTAIGNWFIWLYWISYLRYVFAGLTINEFKGRTLQCADSSQSCYRTGNDFLQAYNLTTFGVGVNAALLTAIIGAFAVIGYLTLRRLTNPKLRLDI</sequence>
<dbReference type="Gene3D" id="3.40.50.300">
    <property type="entry name" value="P-loop containing nucleotide triphosphate hydrolases"/>
    <property type="match status" value="1"/>
</dbReference>
<feature type="transmembrane region" description="Helical" evidence="8">
    <location>
        <begin position="402"/>
        <end position="425"/>
    </location>
</feature>
<dbReference type="GO" id="GO:0016020">
    <property type="term" value="C:membrane"/>
    <property type="evidence" value="ECO:0007669"/>
    <property type="project" value="UniProtKB-SubCell"/>
</dbReference>
<dbReference type="InterPro" id="IPR050352">
    <property type="entry name" value="ABCG_transporters"/>
</dbReference>
<dbReference type="Pfam" id="PF19055">
    <property type="entry name" value="ABC2_membrane_7"/>
    <property type="match status" value="1"/>
</dbReference>
<keyword evidence="5" id="KW-0067">ATP-binding</keyword>
<dbReference type="SMART" id="SM00382">
    <property type="entry name" value="AAA"/>
    <property type="match status" value="1"/>
</dbReference>
<dbReference type="OrthoDB" id="66620at2759"/>
<dbReference type="Pfam" id="PF00005">
    <property type="entry name" value="ABC_tran"/>
    <property type="match status" value="1"/>
</dbReference>
<protein>
    <submittedName>
        <fullName evidence="10">P-loop containing nucleoside triphosphate hydrolase protein</fullName>
    </submittedName>
</protein>
<dbReference type="Pfam" id="PF01061">
    <property type="entry name" value="ABC2_membrane"/>
    <property type="match status" value="1"/>
</dbReference>
<feature type="non-terminal residue" evidence="10">
    <location>
        <position position="1"/>
    </location>
</feature>
<dbReference type="InterPro" id="IPR027417">
    <property type="entry name" value="P-loop_NTPase"/>
</dbReference>
<dbReference type="GO" id="GO:0016887">
    <property type="term" value="F:ATP hydrolysis activity"/>
    <property type="evidence" value="ECO:0007669"/>
    <property type="project" value="InterPro"/>
</dbReference>
<evidence type="ECO:0000256" key="1">
    <source>
        <dbReference type="ARBA" id="ARBA00004141"/>
    </source>
</evidence>
<gene>
    <name evidence="10" type="ORF">L211DRAFT_777588</name>
</gene>
<dbReference type="InterPro" id="IPR003593">
    <property type="entry name" value="AAA+_ATPase"/>
</dbReference>
<dbReference type="PANTHER" id="PTHR48041:SF122">
    <property type="entry name" value="ABC TRANSPORTER DOMAIN-CONTAINING PROTEIN"/>
    <property type="match status" value="1"/>
</dbReference>
<keyword evidence="7 8" id="KW-0472">Membrane</keyword>
<dbReference type="AlphaFoldDB" id="A0A3N4M0X6"/>
<dbReference type="InParanoid" id="A0A3N4M0X6"/>
<dbReference type="SUPFAM" id="SSF52540">
    <property type="entry name" value="P-loop containing nucleoside triphosphate hydrolases"/>
    <property type="match status" value="1"/>
</dbReference>
<reference evidence="10 11" key="1">
    <citation type="journal article" date="2018" name="Nat. Ecol. Evol.">
        <title>Pezizomycetes genomes reveal the molecular basis of ectomycorrhizal truffle lifestyle.</title>
        <authorList>
            <person name="Murat C."/>
            <person name="Payen T."/>
            <person name="Noel B."/>
            <person name="Kuo A."/>
            <person name="Morin E."/>
            <person name="Chen J."/>
            <person name="Kohler A."/>
            <person name="Krizsan K."/>
            <person name="Balestrini R."/>
            <person name="Da Silva C."/>
            <person name="Montanini B."/>
            <person name="Hainaut M."/>
            <person name="Levati E."/>
            <person name="Barry K.W."/>
            <person name="Belfiori B."/>
            <person name="Cichocki N."/>
            <person name="Clum A."/>
            <person name="Dockter R.B."/>
            <person name="Fauchery L."/>
            <person name="Guy J."/>
            <person name="Iotti M."/>
            <person name="Le Tacon F."/>
            <person name="Lindquist E.A."/>
            <person name="Lipzen A."/>
            <person name="Malagnac F."/>
            <person name="Mello A."/>
            <person name="Molinier V."/>
            <person name="Miyauchi S."/>
            <person name="Poulain J."/>
            <person name="Riccioni C."/>
            <person name="Rubini A."/>
            <person name="Sitrit Y."/>
            <person name="Splivallo R."/>
            <person name="Traeger S."/>
            <person name="Wang M."/>
            <person name="Zifcakova L."/>
            <person name="Wipf D."/>
            <person name="Zambonelli A."/>
            <person name="Paolocci F."/>
            <person name="Nowrousian M."/>
            <person name="Ottonello S."/>
            <person name="Baldrian P."/>
            <person name="Spatafora J.W."/>
            <person name="Henrissat B."/>
            <person name="Nagy L.G."/>
            <person name="Aury J.M."/>
            <person name="Wincker P."/>
            <person name="Grigoriev I.V."/>
            <person name="Bonfante P."/>
            <person name="Martin F.M."/>
        </authorList>
    </citation>
    <scope>NUCLEOTIDE SEQUENCE [LARGE SCALE GENOMIC DNA]</scope>
    <source>
        <strain evidence="10 11">ATCC MYA-4762</strain>
    </source>
</reference>
<feature type="transmembrane region" description="Helical" evidence="8">
    <location>
        <begin position="359"/>
        <end position="381"/>
    </location>
</feature>
<evidence type="ECO:0000256" key="6">
    <source>
        <dbReference type="ARBA" id="ARBA00022989"/>
    </source>
</evidence>
<dbReference type="PANTHER" id="PTHR48041">
    <property type="entry name" value="ABC TRANSPORTER G FAMILY MEMBER 28"/>
    <property type="match status" value="1"/>
</dbReference>
<keyword evidence="6 8" id="KW-1133">Transmembrane helix</keyword>
<feature type="transmembrane region" description="Helical" evidence="8">
    <location>
        <begin position="464"/>
        <end position="486"/>
    </location>
</feature>
<evidence type="ECO:0000256" key="5">
    <source>
        <dbReference type="ARBA" id="ARBA00022840"/>
    </source>
</evidence>
<dbReference type="PROSITE" id="PS50893">
    <property type="entry name" value="ABC_TRANSPORTER_2"/>
    <property type="match status" value="1"/>
</dbReference>
<keyword evidence="11" id="KW-1185">Reference proteome</keyword>
<evidence type="ECO:0000256" key="4">
    <source>
        <dbReference type="ARBA" id="ARBA00022741"/>
    </source>
</evidence>
<keyword evidence="10" id="KW-0378">Hydrolase</keyword>
<dbReference type="Proteomes" id="UP000267821">
    <property type="component" value="Unassembled WGS sequence"/>
</dbReference>
<dbReference type="InterPro" id="IPR043926">
    <property type="entry name" value="ABCG_dom"/>
</dbReference>
<feature type="transmembrane region" description="Helical" evidence="8">
    <location>
        <begin position="437"/>
        <end position="457"/>
    </location>
</feature>
<keyword evidence="2" id="KW-0813">Transport</keyword>
<feature type="transmembrane region" description="Helical" evidence="8">
    <location>
        <begin position="546"/>
        <end position="570"/>
    </location>
</feature>
<evidence type="ECO:0000256" key="2">
    <source>
        <dbReference type="ARBA" id="ARBA00022448"/>
    </source>
</evidence>
<dbReference type="GO" id="GO:0005524">
    <property type="term" value="F:ATP binding"/>
    <property type="evidence" value="ECO:0007669"/>
    <property type="project" value="UniProtKB-KW"/>
</dbReference>
<evidence type="ECO:0000256" key="3">
    <source>
        <dbReference type="ARBA" id="ARBA00022692"/>
    </source>
</evidence>
<evidence type="ECO:0000259" key="9">
    <source>
        <dbReference type="PROSITE" id="PS50893"/>
    </source>
</evidence>
<evidence type="ECO:0000256" key="8">
    <source>
        <dbReference type="SAM" id="Phobius"/>
    </source>
</evidence>
<keyword evidence="3 8" id="KW-0812">Transmembrane</keyword>
<evidence type="ECO:0000313" key="11">
    <source>
        <dbReference type="Proteomes" id="UP000267821"/>
    </source>
</evidence>
<evidence type="ECO:0000313" key="10">
    <source>
        <dbReference type="EMBL" id="RPB28720.1"/>
    </source>
</evidence>
<dbReference type="InterPro" id="IPR013525">
    <property type="entry name" value="ABC2_TM"/>
</dbReference>
<feature type="domain" description="ABC transporter" evidence="9">
    <location>
        <begin position="1"/>
        <end position="224"/>
    </location>
</feature>
<name>A0A3N4M0X6_9PEZI</name>
<dbReference type="InterPro" id="IPR003439">
    <property type="entry name" value="ABC_transporter-like_ATP-bd"/>
</dbReference>
<keyword evidence="4" id="KW-0547">Nucleotide-binding</keyword>
<dbReference type="GO" id="GO:0140359">
    <property type="term" value="F:ABC-type transporter activity"/>
    <property type="evidence" value="ECO:0007669"/>
    <property type="project" value="InterPro"/>
</dbReference>
<accession>A0A3N4M0X6</accession>
<organism evidence="10 11">
    <name type="scientific">Terfezia boudieri ATCC MYA-4762</name>
    <dbReference type="NCBI Taxonomy" id="1051890"/>
    <lineage>
        <taxon>Eukaryota</taxon>
        <taxon>Fungi</taxon>
        <taxon>Dikarya</taxon>
        <taxon>Ascomycota</taxon>
        <taxon>Pezizomycotina</taxon>
        <taxon>Pezizomycetes</taxon>
        <taxon>Pezizales</taxon>
        <taxon>Pezizaceae</taxon>
        <taxon>Terfezia</taxon>
    </lineage>
</organism>